<sequence length="461" mass="50067">MLSFLPRSLAAVFKKTMVPAALLCGPGAAFAQIAPTLPPDSAPPGLKEGLKTYLSPDSSAFLKVNFLAQTWVRLNDSNPGTTVNGELEPHTVDVGIRRLRLVLSGQLTPRLFLFLQFGQNNFSYLSPRKTGAFFHDATADYAIVKNKLSLGIGLNGWNGPARYANSATASILGLDLPIFQEATNDVNDQFLRRMGVYAKGKLGKLDYRVSVGQPFVTQTATAVPEPISRNSTYSLRTPHAVVHSYFMYQFLDQESNAGAGNVGSYLGKKRVFNLGAGFVHQADAMWRRGPAGDTLTQALQLWAVDAYYDAPVNAATGTALTAYGGYYRYDFGPGYIRNVGAMNPANGVRAGQGSFNGAGNNAPLLGTGHILYAQAGYLLRRDLLGGRGTLQPYAQAQWANYDRLADPMTLFNVGLNWLILGNLSKLSVNYQNRPIFTTQTNGDITATGRRGEYIMQYQVAF</sequence>
<dbReference type="EMBL" id="JADQDM010000001">
    <property type="protein sequence ID" value="MBF9219673.1"/>
    <property type="molecule type" value="Genomic_DNA"/>
</dbReference>
<feature type="chain" id="PRO_5046815821" description="Porin" evidence="1">
    <location>
        <begin position="32"/>
        <end position="461"/>
    </location>
</feature>
<gene>
    <name evidence="2" type="ORF">I2H31_01040</name>
</gene>
<accession>A0ABS0HYY0</accession>
<keyword evidence="3" id="KW-1185">Reference proteome</keyword>
<dbReference type="Proteomes" id="UP000618931">
    <property type="component" value="Unassembled WGS sequence"/>
</dbReference>
<comment type="caution">
    <text evidence="2">The sequence shown here is derived from an EMBL/GenBank/DDBJ whole genome shotgun (WGS) entry which is preliminary data.</text>
</comment>
<protein>
    <recommendedName>
        <fullName evidence="4">Porin</fullName>
    </recommendedName>
</protein>
<organism evidence="2 3">
    <name type="scientific">Hymenobacter ruricola</name>
    <dbReference type="NCBI Taxonomy" id="2791023"/>
    <lineage>
        <taxon>Bacteria</taxon>
        <taxon>Pseudomonadati</taxon>
        <taxon>Bacteroidota</taxon>
        <taxon>Cytophagia</taxon>
        <taxon>Cytophagales</taxon>
        <taxon>Hymenobacteraceae</taxon>
        <taxon>Hymenobacter</taxon>
    </lineage>
</organism>
<feature type="signal peptide" evidence="1">
    <location>
        <begin position="1"/>
        <end position="31"/>
    </location>
</feature>
<proteinExistence type="predicted"/>
<evidence type="ECO:0000256" key="1">
    <source>
        <dbReference type="SAM" id="SignalP"/>
    </source>
</evidence>
<evidence type="ECO:0000313" key="3">
    <source>
        <dbReference type="Proteomes" id="UP000618931"/>
    </source>
</evidence>
<keyword evidence="1" id="KW-0732">Signal</keyword>
<evidence type="ECO:0008006" key="4">
    <source>
        <dbReference type="Google" id="ProtNLM"/>
    </source>
</evidence>
<evidence type="ECO:0000313" key="2">
    <source>
        <dbReference type="EMBL" id="MBF9219673.1"/>
    </source>
</evidence>
<reference evidence="2 3" key="1">
    <citation type="submission" date="2020-11" db="EMBL/GenBank/DDBJ databases">
        <authorList>
            <person name="Kim M.K."/>
        </authorList>
    </citation>
    <scope>NUCLEOTIDE SEQUENCE [LARGE SCALE GENOMIC DNA]</scope>
    <source>
        <strain evidence="2 3">BT662</strain>
    </source>
</reference>
<dbReference type="RefSeq" id="WP_196291141.1">
    <property type="nucleotide sequence ID" value="NZ_JADQDM010000001.1"/>
</dbReference>
<name>A0ABS0HYY0_9BACT</name>